<dbReference type="KEGG" id="vg:29078314"/>
<sequence length="55" mass="6254">MYEDSEAQWNGVASRVYQHYDSTMEALDFTPYFTVGDVDELPILKESLLATGHIV</sequence>
<evidence type="ECO:0000313" key="2">
    <source>
        <dbReference type="Proteomes" id="UP000204083"/>
    </source>
</evidence>
<gene>
    <name evidence="1" type="primary">47</name>
    <name evidence="1" type="ORF">SEA_TERAPIN_47</name>
</gene>
<dbReference type="GeneID" id="29078314"/>
<keyword evidence="2" id="KW-1185">Reference proteome</keyword>
<protein>
    <submittedName>
        <fullName evidence="1">Uncharacterized protein</fullName>
    </submittedName>
</protein>
<name>A0A1B3B1M5_9CAUD</name>
<evidence type="ECO:0000313" key="1">
    <source>
        <dbReference type="EMBL" id="AOE44859.1"/>
    </source>
</evidence>
<accession>A0A1B3B1M5</accession>
<dbReference type="RefSeq" id="YP_009277786.1">
    <property type="nucleotide sequence ID" value="NC_031001.1"/>
</dbReference>
<organism evidence="1 2">
    <name type="scientific">Gordonia phage Terapin</name>
    <dbReference type="NCBI Taxonomy" id="1887654"/>
    <lineage>
        <taxon>Viruses</taxon>
        <taxon>Duplodnaviria</taxon>
        <taxon>Heunggongvirae</taxon>
        <taxon>Uroviricota</taxon>
        <taxon>Caudoviricetes</taxon>
        <taxon>Terapinvirus</taxon>
        <taxon>Terapinvirus terapin</taxon>
    </lineage>
</organism>
<dbReference type="EMBL" id="KX557285">
    <property type="protein sequence ID" value="AOE44859.1"/>
    <property type="molecule type" value="Genomic_DNA"/>
</dbReference>
<dbReference type="Proteomes" id="UP000204083">
    <property type="component" value="Segment"/>
</dbReference>
<proteinExistence type="predicted"/>
<reference evidence="1 2" key="1">
    <citation type="submission" date="2016-07" db="EMBL/GenBank/DDBJ databases">
        <authorList>
            <person name="Montgomery M.T."/>
            <person name="Pope W.H."/>
            <person name="Garlena R.A."/>
            <person name="Russell D.A."/>
            <person name="Jacobs-Sera D."/>
            <person name="Hendrix R.W."/>
            <person name="Hatfull G.F."/>
        </authorList>
    </citation>
    <scope>NUCLEOTIDE SEQUENCE [LARGE SCALE GENOMIC DNA]</scope>
</reference>